<feature type="domain" description="Chorismate-utilising enzyme C-terminal" evidence="4">
    <location>
        <begin position="188"/>
        <end position="441"/>
    </location>
</feature>
<gene>
    <name evidence="6" type="primary">pabB</name>
    <name evidence="6" type="ORF">EYC82_04015</name>
</gene>
<name>A0ABT3T3W1_9GAMM</name>
<dbReference type="SUPFAM" id="SSF56322">
    <property type="entry name" value="ADC synthase"/>
    <property type="match status" value="1"/>
</dbReference>
<protein>
    <recommendedName>
        <fullName evidence="1">aminodeoxychorismate synthase</fullName>
        <ecNumber evidence="1">2.6.1.85</ecNumber>
    </recommendedName>
</protein>
<dbReference type="GO" id="GO:0046820">
    <property type="term" value="F:4-amino-4-deoxychorismate synthase activity"/>
    <property type="evidence" value="ECO:0007669"/>
    <property type="project" value="UniProtKB-EC"/>
</dbReference>
<sequence>MSKSAHLEEIPYFADSCELFERIRDLPRAVFLDSSFPHAASGRYDLLAANPSATDLPHLSAGAGEAACRNWFNELARFHQTHYHGIQPVSPDIPFCGGILGYLGYGLGETLHDINSSHTPSNNASAQLCAYDWGIVQDHLLQRSVLVCLPQVSTAERADLLSRLRSAATRQESDLVITAPFASNVTADQYREAFERVQAYIHAGDCYQVNLSQCYSSGYRGDPWAAYRTLRRVAAAPFSAYLTLPDSQVLTCLSPERFLSLHGQRVETSPIKGTRPRYADRELDELARRELGASAKDRAENLMIVDLLRNDLGRSCVTGSIHVDRLFELQSYPTVHHLVSTIGGDLQPDRGPWELLRDSFPGGSITGAPKRRAMEIIAELEPHSREAYCGSVLYISADGRMDSNIAIRSLLWSGREVHCWGGGGIVADSAWQQEYQESWDKVGKLLGALEQNHRRRERESGVQPTVTGLQESPLERFQ</sequence>
<evidence type="ECO:0000256" key="3">
    <source>
        <dbReference type="SAM" id="MobiDB-lite"/>
    </source>
</evidence>
<accession>A0ABT3T3W1</accession>
<evidence type="ECO:0000313" key="6">
    <source>
        <dbReference type="EMBL" id="MCX2976516.1"/>
    </source>
</evidence>
<dbReference type="PANTHER" id="PTHR11236">
    <property type="entry name" value="AMINOBENZOATE/ANTHRANILATE SYNTHASE"/>
    <property type="match status" value="1"/>
</dbReference>
<dbReference type="PANTHER" id="PTHR11236:SF50">
    <property type="entry name" value="AMINODEOXYCHORISMATE SYNTHASE COMPONENT 1"/>
    <property type="match status" value="1"/>
</dbReference>
<dbReference type="InterPro" id="IPR019999">
    <property type="entry name" value="Anth_synth_I-like"/>
</dbReference>
<keyword evidence="7" id="KW-1185">Reference proteome</keyword>
<evidence type="ECO:0000259" key="4">
    <source>
        <dbReference type="Pfam" id="PF00425"/>
    </source>
</evidence>
<dbReference type="NCBIfam" id="TIGR00553">
    <property type="entry name" value="pabB"/>
    <property type="match status" value="1"/>
</dbReference>
<dbReference type="InterPro" id="IPR005801">
    <property type="entry name" value="ADC_synthase"/>
</dbReference>
<dbReference type="PRINTS" id="PR00095">
    <property type="entry name" value="ANTSNTHASEI"/>
</dbReference>
<evidence type="ECO:0000256" key="2">
    <source>
        <dbReference type="ARBA" id="ARBA00022679"/>
    </source>
</evidence>
<comment type="caution">
    <text evidence="6">The sequence shown here is derived from an EMBL/GenBank/DDBJ whole genome shotgun (WGS) entry which is preliminary data.</text>
</comment>
<organism evidence="6 7">
    <name type="scientific">Candidatus Marimicrobium litorale</name>
    <dbReference type="NCBI Taxonomy" id="2518991"/>
    <lineage>
        <taxon>Bacteria</taxon>
        <taxon>Pseudomonadati</taxon>
        <taxon>Pseudomonadota</taxon>
        <taxon>Gammaproteobacteria</taxon>
        <taxon>Cellvibrionales</taxon>
        <taxon>Halieaceae</taxon>
        <taxon>Marimicrobium</taxon>
    </lineage>
</organism>
<evidence type="ECO:0000259" key="5">
    <source>
        <dbReference type="Pfam" id="PF04715"/>
    </source>
</evidence>
<evidence type="ECO:0000313" key="7">
    <source>
        <dbReference type="Proteomes" id="UP001143304"/>
    </source>
</evidence>
<dbReference type="InterPro" id="IPR005802">
    <property type="entry name" value="ADC_synth_comp_1"/>
</dbReference>
<feature type="domain" description="Anthranilate synthase component I N-terminal" evidence="5">
    <location>
        <begin position="17"/>
        <end position="143"/>
    </location>
</feature>
<dbReference type="Proteomes" id="UP001143304">
    <property type="component" value="Unassembled WGS sequence"/>
</dbReference>
<dbReference type="InterPro" id="IPR015890">
    <property type="entry name" value="Chorismate_C"/>
</dbReference>
<dbReference type="Pfam" id="PF00425">
    <property type="entry name" value="Chorismate_bind"/>
    <property type="match status" value="1"/>
</dbReference>
<dbReference type="EC" id="2.6.1.85" evidence="1"/>
<dbReference type="Pfam" id="PF04715">
    <property type="entry name" value="Anth_synt_I_N"/>
    <property type="match status" value="1"/>
</dbReference>
<dbReference type="RefSeq" id="WP_279248263.1">
    <property type="nucleotide sequence ID" value="NZ_SHNO01000001.1"/>
</dbReference>
<dbReference type="EMBL" id="SHNO01000001">
    <property type="protein sequence ID" value="MCX2976516.1"/>
    <property type="molecule type" value="Genomic_DNA"/>
</dbReference>
<keyword evidence="2 6" id="KW-0808">Transferase</keyword>
<dbReference type="InterPro" id="IPR006805">
    <property type="entry name" value="Anth_synth_I_N"/>
</dbReference>
<evidence type="ECO:0000256" key="1">
    <source>
        <dbReference type="ARBA" id="ARBA00013139"/>
    </source>
</evidence>
<proteinExistence type="predicted"/>
<feature type="region of interest" description="Disordered" evidence="3">
    <location>
        <begin position="453"/>
        <end position="478"/>
    </location>
</feature>
<keyword evidence="6" id="KW-0032">Aminotransferase</keyword>
<reference evidence="6" key="1">
    <citation type="submission" date="2019-02" db="EMBL/GenBank/DDBJ databases">
        <authorList>
            <person name="Li S.-H."/>
        </authorList>
    </citation>
    <scope>NUCLEOTIDE SEQUENCE</scope>
    <source>
        <strain evidence="6">IMCC11814</strain>
    </source>
</reference>
<dbReference type="Gene3D" id="3.60.120.10">
    <property type="entry name" value="Anthranilate synthase"/>
    <property type="match status" value="1"/>
</dbReference>